<dbReference type="GO" id="GO:0005198">
    <property type="term" value="F:structural molecule activity"/>
    <property type="evidence" value="ECO:0007669"/>
    <property type="project" value="InterPro"/>
</dbReference>
<sequence length="528" mass="58982">MSAEMSGWNPWLGSPDTETTPYRDQSVARIRDLVRNDGWASGAIMRITDATIGSDFRLSAMPDYRHLQRQFGRTFDAVWAKEFRDAAEAGWRVWANDPGRYCDTSRRLTFGQMARLAFRHYLVEGEALAVLAWRPDRMGYGRARYATTLQLLDPDRLSNPSQRMDTLDMRGGIELDQDGVPIAYHIRRAHLNDWFAAGQSVQWERLPREEEWGRPVVVHHFDSERAGQHRPVGGILTPVLARMRMLAQYDRVELQAAMVNAIFGAYVKSPFDATQVQAAMDDSDEGMLSNYQAQRADFHADRRLMAGDVRMPTLFPGEDIATISANRPAAAFDMFESAMLRHLAAQLGMAYVNVSGDYRGSSYSSARQATIVEGKTVDRRRMDFGASFCTPVYVALLEEMIDRGDVPMPAGAPEFAEARFEYARCRWMGPGRGWVDPVAEVEGARAKISAGLSTLQQEIMESGGEDWEEVLEQRALEEKTARALGLDLTIEVTGGQQPQRGSEPSVEQALSPTEARIAARGLDRTAAA</sequence>
<evidence type="ECO:0000313" key="3">
    <source>
        <dbReference type="Proteomes" id="UP000677537"/>
    </source>
</evidence>
<feature type="region of interest" description="Disordered" evidence="1">
    <location>
        <begin position="493"/>
        <end position="528"/>
    </location>
</feature>
<keyword evidence="3" id="KW-1185">Reference proteome</keyword>
<dbReference type="Pfam" id="PF05136">
    <property type="entry name" value="Phage_portal_2"/>
    <property type="match status" value="1"/>
</dbReference>
<dbReference type="InterPro" id="IPR006429">
    <property type="entry name" value="Phage_lambda_portal"/>
</dbReference>
<evidence type="ECO:0000313" key="2">
    <source>
        <dbReference type="EMBL" id="MBP0492178.1"/>
    </source>
</evidence>
<name>A0A940S6N5_9PROT</name>
<dbReference type="GO" id="GO:0019068">
    <property type="term" value="P:virion assembly"/>
    <property type="evidence" value="ECO:0007669"/>
    <property type="project" value="InterPro"/>
</dbReference>
<proteinExistence type="predicted"/>
<feature type="region of interest" description="Disordered" evidence="1">
    <location>
        <begin position="1"/>
        <end position="21"/>
    </location>
</feature>
<protein>
    <submittedName>
        <fullName evidence="2">Phage portal protein</fullName>
    </submittedName>
</protein>
<dbReference type="NCBIfam" id="TIGR01539">
    <property type="entry name" value="portal_lambda"/>
    <property type="match status" value="1"/>
</dbReference>
<dbReference type="AlphaFoldDB" id="A0A940S6N5"/>
<gene>
    <name evidence="2" type="ORF">J5Y10_05230</name>
</gene>
<dbReference type="EMBL" id="JAGIZA010000003">
    <property type="protein sequence ID" value="MBP0492178.1"/>
    <property type="molecule type" value="Genomic_DNA"/>
</dbReference>
<organism evidence="2 3">
    <name type="scientific">Roseomonas indoligenes</name>
    <dbReference type="NCBI Taxonomy" id="2820811"/>
    <lineage>
        <taxon>Bacteria</taxon>
        <taxon>Pseudomonadati</taxon>
        <taxon>Pseudomonadota</taxon>
        <taxon>Alphaproteobacteria</taxon>
        <taxon>Acetobacterales</taxon>
        <taxon>Roseomonadaceae</taxon>
        <taxon>Roseomonas</taxon>
    </lineage>
</organism>
<accession>A0A940S6N5</accession>
<reference evidence="2" key="1">
    <citation type="submission" date="2021-03" db="EMBL/GenBank/DDBJ databases">
        <authorList>
            <person name="So Y."/>
        </authorList>
    </citation>
    <scope>NUCLEOTIDE SEQUENCE</scope>
    <source>
        <strain evidence="2">SG15</strain>
    </source>
</reference>
<comment type="caution">
    <text evidence="2">The sequence shown here is derived from an EMBL/GenBank/DDBJ whole genome shotgun (WGS) entry which is preliminary data.</text>
</comment>
<evidence type="ECO:0000256" key="1">
    <source>
        <dbReference type="SAM" id="MobiDB-lite"/>
    </source>
</evidence>
<dbReference type="Proteomes" id="UP000677537">
    <property type="component" value="Unassembled WGS sequence"/>
</dbReference>